<evidence type="ECO:0000256" key="11">
    <source>
        <dbReference type="HAMAP-Rule" id="MF_00165"/>
    </source>
</evidence>
<dbReference type="InterPro" id="IPR018094">
    <property type="entry name" value="Thymidylate_kinase"/>
</dbReference>
<dbReference type="PANTHER" id="PTHR10344">
    <property type="entry name" value="THYMIDYLATE KINASE"/>
    <property type="match status" value="1"/>
</dbReference>
<dbReference type="GO" id="GO:0006227">
    <property type="term" value="P:dUDP biosynthetic process"/>
    <property type="evidence" value="ECO:0007669"/>
    <property type="project" value="TreeGrafter"/>
</dbReference>
<evidence type="ECO:0000256" key="5">
    <source>
        <dbReference type="ARBA" id="ARBA00022727"/>
    </source>
</evidence>
<dbReference type="InterPro" id="IPR027417">
    <property type="entry name" value="P-loop_NTPase"/>
</dbReference>
<dbReference type="GO" id="GO:0004798">
    <property type="term" value="F:dTMP kinase activity"/>
    <property type="evidence" value="ECO:0007669"/>
    <property type="project" value="UniProtKB-UniRule"/>
</dbReference>
<dbReference type="Proteomes" id="UP000177942">
    <property type="component" value="Unassembled WGS sequence"/>
</dbReference>
<dbReference type="InterPro" id="IPR039430">
    <property type="entry name" value="Thymidylate_kin-like_dom"/>
</dbReference>
<keyword evidence="6 11" id="KW-0547">Nucleotide-binding</keyword>
<comment type="similarity">
    <text evidence="1 11">Belongs to the thymidylate kinase family.</text>
</comment>
<proteinExistence type="inferred from homology"/>
<comment type="function">
    <text evidence="10 11">Phosphorylation of dTMP to form dTDP in both de novo and salvage pathways of dTTP synthesis.</text>
</comment>
<dbReference type="EMBL" id="MHJJ01000012">
    <property type="protein sequence ID" value="OGY65308.1"/>
    <property type="molecule type" value="Genomic_DNA"/>
</dbReference>
<evidence type="ECO:0000256" key="1">
    <source>
        <dbReference type="ARBA" id="ARBA00009776"/>
    </source>
</evidence>
<keyword evidence="7 11" id="KW-0418">Kinase</keyword>
<dbReference type="GO" id="GO:0005829">
    <property type="term" value="C:cytosol"/>
    <property type="evidence" value="ECO:0007669"/>
    <property type="project" value="TreeGrafter"/>
</dbReference>
<keyword evidence="8 11" id="KW-0067">ATP-binding</keyword>
<dbReference type="Gene3D" id="3.40.50.300">
    <property type="entry name" value="P-loop containing nucleotide triphosphate hydrolases"/>
    <property type="match status" value="1"/>
</dbReference>
<keyword evidence="4 11" id="KW-0808">Transferase</keyword>
<dbReference type="GO" id="GO:0006233">
    <property type="term" value="P:dTDP biosynthetic process"/>
    <property type="evidence" value="ECO:0007669"/>
    <property type="project" value="InterPro"/>
</dbReference>
<dbReference type="FunFam" id="3.40.50.300:FF:000225">
    <property type="entry name" value="Thymidylate kinase"/>
    <property type="match status" value="1"/>
</dbReference>
<evidence type="ECO:0000256" key="3">
    <source>
        <dbReference type="ARBA" id="ARBA00017144"/>
    </source>
</evidence>
<dbReference type="GO" id="GO:0006235">
    <property type="term" value="P:dTTP biosynthetic process"/>
    <property type="evidence" value="ECO:0007669"/>
    <property type="project" value="UniProtKB-UniRule"/>
</dbReference>
<dbReference type="GO" id="GO:0005524">
    <property type="term" value="F:ATP binding"/>
    <property type="evidence" value="ECO:0007669"/>
    <property type="project" value="UniProtKB-UniRule"/>
</dbReference>
<dbReference type="CDD" id="cd01672">
    <property type="entry name" value="TMPK"/>
    <property type="match status" value="1"/>
</dbReference>
<accession>A0A1G1ZKZ4</accession>
<dbReference type="Pfam" id="PF02223">
    <property type="entry name" value="Thymidylate_kin"/>
    <property type="match status" value="1"/>
</dbReference>
<protein>
    <recommendedName>
        <fullName evidence="3 11">Thymidylate kinase</fullName>
        <ecNumber evidence="2 11">2.7.4.9</ecNumber>
    </recommendedName>
    <alternativeName>
        <fullName evidence="11">dTMP kinase</fullName>
    </alternativeName>
</protein>
<comment type="catalytic activity">
    <reaction evidence="9 11">
        <text>dTMP + ATP = dTDP + ADP</text>
        <dbReference type="Rhea" id="RHEA:13517"/>
        <dbReference type="ChEBI" id="CHEBI:30616"/>
        <dbReference type="ChEBI" id="CHEBI:58369"/>
        <dbReference type="ChEBI" id="CHEBI:63528"/>
        <dbReference type="ChEBI" id="CHEBI:456216"/>
        <dbReference type="EC" id="2.7.4.9"/>
    </reaction>
</comment>
<reference evidence="13 14" key="1">
    <citation type="journal article" date="2016" name="Nat. Commun.">
        <title>Thousands of microbial genomes shed light on interconnected biogeochemical processes in an aquifer system.</title>
        <authorList>
            <person name="Anantharaman K."/>
            <person name="Brown C.T."/>
            <person name="Hug L.A."/>
            <person name="Sharon I."/>
            <person name="Castelle C.J."/>
            <person name="Probst A.J."/>
            <person name="Thomas B.C."/>
            <person name="Singh A."/>
            <person name="Wilkins M.J."/>
            <person name="Karaoz U."/>
            <person name="Brodie E.L."/>
            <person name="Williams K.H."/>
            <person name="Hubbard S.S."/>
            <person name="Banfield J.F."/>
        </authorList>
    </citation>
    <scope>NUCLEOTIDE SEQUENCE [LARGE SCALE GENOMIC DNA]</scope>
</reference>
<evidence type="ECO:0000256" key="7">
    <source>
        <dbReference type="ARBA" id="ARBA00022777"/>
    </source>
</evidence>
<keyword evidence="5 11" id="KW-0545">Nucleotide biosynthesis</keyword>
<name>A0A1G1ZKZ4_9BACT</name>
<evidence type="ECO:0000256" key="2">
    <source>
        <dbReference type="ARBA" id="ARBA00012980"/>
    </source>
</evidence>
<gene>
    <name evidence="11" type="primary">tmk</name>
    <name evidence="13" type="ORF">A3A16_01870</name>
</gene>
<dbReference type="InterPro" id="IPR018095">
    <property type="entry name" value="Thymidylate_kin_CS"/>
</dbReference>
<dbReference type="PROSITE" id="PS01331">
    <property type="entry name" value="THYMIDYLATE_KINASE"/>
    <property type="match status" value="1"/>
</dbReference>
<evidence type="ECO:0000256" key="10">
    <source>
        <dbReference type="ARBA" id="ARBA00057735"/>
    </source>
</evidence>
<evidence type="ECO:0000259" key="12">
    <source>
        <dbReference type="Pfam" id="PF02223"/>
    </source>
</evidence>
<comment type="caution">
    <text evidence="13">The sequence shown here is derived from an EMBL/GenBank/DDBJ whole genome shotgun (WGS) entry which is preliminary data.</text>
</comment>
<dbReference type="AlphaFoldDB" id="A0A1G1ZKZ4"/>
<dbReference type="SUPFAM" id="SSF52540">
    <property type="entry name" value="P-loop containing nucleoside triphosphate hydrolases"/>
    <property type="match status" value="1"/>
</dbReference>
<dbReference type="PANTHER" id="PTHR10344:SF4">
    <property type="entry name" value="UMP-CMP KINASE 2, MITOCHONDRIAL"/>
    <property type="match status" value="1"/>
</dbReference>
<dbReference type="HAMAP" id="MF_00165">
    <property type="entry name" value="Thymidylate_kinase"/>
    <property type="match status" value="1"/>
</dbReference>
<dbReference type="NCBIfam" id="TIGR00041">
    <property type="entry name" value="DTMP_kinase"/>
    <property type="match status" value="1"/>
</dbReference>
<evidence type="ECO:0000256" key="9">
    <source>
        <dbReference type="ARBA" id="ARBA00048743"/>
    </source>
</evidence>
<sequence>MTKNGLFIVFEGGEGSGKTTLSKWLYEWLSNQGYYALWTKEPGGDQAVCDKIRKILLDPAHKGVMSPRAELPLFEADRAQHVDSVIKPALSEGKIVVCDRFSASTFAYQCFARKVCRTDDFDGWDAFATNRLYPDLTFWIDIDPELGMSRNAQDGKHDRFELEDLEFHKRVREGFEIFFRDYPWDWEKLDGSLPLEVLERQVIEKTLRLIP</sequence>
<evidence type="ECO:0000256" key="4">
    <source>
        <dbReference type="ARBA" id="ARBA00022679"/>
    </source>
</evidence>
<feature type="domain" description="Thymidylate kinase-like" evidence="12">
    <location>
        <begin position="10"/>
        <end position="201"/>
    </location>
</feature>
<organism evidence="13 14">
    <name type="scientific">Candidatus Harrisonbacteria bacterium RIFCSPLOWO2_01_FULL_44_18</name>
    <dbReference type="NCBI Taxonomy" id="1798407"/>
    <lineage>
        <taxon>Bacteria</taxon>
        <taxon>Candidatus Harrisoniibacteriota</taxon>
    </lineage>
</organism>
<evidence type="ECO:0000256" key="8">
    <source>
        <dbReference type="ARBA" id="ARBA00022840"/>
    </source>
</evidence>
<evidence type="ECO:0000313" key="14">
    <source>
        <dbReference type="Proteomes" id="UP000177942"/>
    </source>
</evidence>
<dbReference type="STRING" id="1798407.A3A16_01870"/>
<evidence type="ECO:0000256" key="6">
    <source>
        <dbReference type="ARBA" id="ARBA00022741"/>
    </source>
</evidence>
<feature type="binding site" evidence="11">
    <location>
        <begin position="12"/>
        <end position="19"/>
    </location>
    <ligand>
        <name>ATP</name>
        <dbReference type="ChEBI" id="CHEBI:30616"/>
    </ligand>
</feature>
<dbReference type="EC" id="2.7.4.9" evidence="2 11"/>
<evidence type="ECO:0000313" key="13">
    <source>
        <dbReference type="EMBL" id="OGY65308.1"/>
    </source>
</evidence>